<sequence>MLRSTRTLELENGTFLEYTIAGTGTPILLFHGGHSNCNEEFGYKNLLEQGYSIITPSRAGYGSTSKKLGLSLNTACEAYLQLINHLNVCTVHVIAISAGGPTGITFASLYPERVSSLVLQSAVSKEWHTPKDAIYRMAKLLFLPATEKYTWKLVSFFSRTFPNFILKQMVPSFSTLPVPEVLQQFSQEDIEQFVAMNQRQRSGHGFMLDLEQSAAFTPSKLQKIMCPTLIIHSKNDKAVLPEHALSAYHHIPESRLCLLDSWGHLIWLGSGARSVDTELNKFLCSKFIRPSI</sequence>
<dbReference type="Gene3D" id="3.40.50.1820">
    <property type="entry name" value="alpha/beta hydrolase"/>
    <property type="match status" value="1"/>
</dbReference>
<dbReference type="InterPro" id="IPR000073">
    <property type="entry name" value="AB_hydrolase_1"/>
</dbReference>
<feature type="domain" description="AB hydrolase-1" evidence="1">
    <location>
        <begin position="26"/>
        <end position="266"/>
    </location>
</feature>
<evidence type="ECO:0000259" key="1">
    <source>
        <dbReference type="Pfam" id="PF00561"/>
    </source>
</evidence>
<comment type="caution">
    <text evidence="2">The sequence shown here is derived from an EMBL/GenBank/DDBJ whole genome shotgun (WGS) entry which is preliminary data.</text>
</comment>
<dbReference type="PANTHER" id="PTHR43433">
    <property type="entry name" value="HYDROLASE, ALPHA/BETA FOLD FAMILY PROTEIN"/>
    <property type="match status" value="1"/>
</dbReference>
<evidence type="ECO:0000313" key="2">
    <source>
        <dbReference type="EMBL" id="NQX44461.1"/>
    </source>
</evidence>
<dbReference type="InterPro" id="IPR029058">
    <property type="entry name" value="AB_hydrolase_fold"/>
</dbReference>
<evidence type="ECO:0000313" key="3">
    <source>
        <dbReference type="Proteomes" id="UP000711047"/>
    </source>
</evidence>
<proteinExistence type="predicted"/>
<accession>A0ABX2DKV4</accession>
<protein>
    <submittedName>
        <fullName evidence="2">Alpha/beta hydrolase</fullName>
    </submittedName>
</protein>
<dbReference type="SUPFAM" id="SSF53474">
    <property type="entry name" value="alpha/beta-Hydrolases"/>
    <property type="match status" value="1"/>
</dbReference>
<keyword evidence="3" id="KW-1185">Reference proteome</keyword>
<dbReference type="PRINTS" id="PR00412">
    <property type="entry name" value="EPOXHYDRLASE"/>
</dbReference>
<dbReference type="PRINTS" id="PR00111">
    <property type="entry name" value="ABHYDROLASE"/>
</dbReference>
<reference evidence="2 3" key="1">
    <citation type="submission" date="2020-05" db="EMBL/GenBank/DDBJ databases">
        <title>Paenibacillus glebae, sp. nov., Paenibacillus humi sp. nov., Paenibacillus pedi sp. nov., Paenibacillus terrestris sp. nov. and Paenibacillus terricola sp. nov., isolated from a forest top soil sample.</title>
        <authorList>
            <person name="Qi S."/>
            <person name="Carlier A."/>
            <person name="Cnockaert M."/>
            <person name="Vandamme P."/>
        </authorList>
    </citation>
    <scope>NUCLEOTIDE SEQUENCE [LARGE SCALE GENOMIC DNA]</scope>
    <source>
        <strain evidence="2 3">LMG 29502</strain>
    </source>
</reference>
<organism evidence="2 3">
    <name type="scientific">Paenibacillus tritici</name>
    <dbReference type="NCBI Taxonomy" id="1873425"/>
    <lineage>
        <taxon>Bacteria</taxon>
        <taxon>Bacillati</taxon>
        <taxon>Bacillota</taxon>
        <taxon>Bacilli</taxon>
        <taxon>Bacillales</taxon>
        <taxon>Paenibacillaceae</taxon>
        <taxon>Paenibacillus</taxon>
    </lineage>
</organism>
<dbReference type="RefSeq" id="WP_173128099.1">
    <property type="nucleotide sequence ID" value="NZ_JABMKX010000002.1"/>
</dbReference>
<gene>
    <name evidence="2" type="ORF">HQN87_03870</name>
</gene>
<name>A0ABX2DKV4_9BACL</name>
<dbReference type="Proteomes" id="UP000711047">
    <property type="component" value="Unassembled WGS sequence"/>
</dbReference>
<dbReference type="InterPro" id="IPR050471">
    <property type="entry name" value="AB_hydrolase"/>
</dbReference>
<dbReference type="InterPro" id="IPR000639">
    <property type="entry name" value="Epox_hydrolase-like"/>
</dbReference>
<dbReference type="PANTHER" id="PTHR43433:SF1">
    <property type="entry name" value="BLL5160 PROTEIN"/>
    <property type="match status" value="1"/>
</dbReference>
<dbReference type="Pfam" id="PF00561">
    <property type="entry name" value="Abhydrolase_1"/>
    <property type="match status" value="1"/>
</dbReference>
<dbReference type="EMBL" id="JABMKX010000002">
    <property type="protein sequence ID" value="NQX44461.1"/>
    <property type="molecule type" value="Genomic_DNA"/>
</dbReference>
<dbReference type="GO" id="GO:0016787">
    <property type="term" value="F:hydrolase activity"/>
    <property type="evidence" value="ECO:0007669"/>
    <property type="project" value="UniProtKB-KW"/>
</dbReference>
<keyword evidence="2" id="KW-0378">Hydrolase</keyword>